<dbReference type="AlphaFoldDB" id="A0A4R2T058"/>
<sequence>MNHFDKLSELSAQLSQLYAQWAKQYNLTLNELRFLYYIGRNGQCSATEIGDKWSLPKQTVTSVCKQLNRKEFLLFVTDEKDKRSKFIRLSVQGEQFTQPLIDTLTKAELQVSKKFGDKKLEKLLKEFDHLQQIFTQQLYGSNADR</sequence>
<dbReference type="Gene3D" id="1.10.10.10">
    <property type="entry name" value="Winged helix-like DNA-binding domain superfamily/Winged helix DNA-binding domain"/>
    <property type="match status" value="1"/>
</dbReference>
<protein>
    <submittedName>
        <fullName evidence="2">DNA-binding MarR family transcriptional regulator</fullName>
    </submittedName>
</protein>
<evidence type="ECO:0000259" key="1">
    <source>
        <dbReference type="PROSITE" id="PS50995"/>
    </source>
</evidence>
<dbReference type="InterPro" id="IPR036388">
    <property type="entry name" value="WH-like_DNA-bd_sf"/>
</dbReference>
<dbReference type="PANTHER" id="PTHR33164:SF89">
    <property type="entry name" value="MARR FAMILY REGULATORY PROTEIN"/>
    <property type="match status" value="1"/>
</dbReference>
<dbReference type="PROSITE" id="PS50995">
    <property type="entry name" value="HTH_MARR_2"/>
    <property type="match status" value="1"/>
</dbReference>
<dbReference type="EMBL" id="SLYB01000005">
    <property type="protein sequence ID" value="TCP96217.1"/>
    <property type="molecule type" value="Genomic_DNA"/>
</dbReference>
<comment type="caution">
    <text evidence="2">The sequence shown here is derived from an EMBL/GenBank/DDBJ whole genome shotgun (WGS) entry which is preliminary data.</text>
</comment>
<name>A0A4R2T058_9PAST</name>
<proteinExistence type="predicted"/>
<accession>A0A4R2T058</accession>
<evidence type="ECO:0000313" key="2">
    <source>
        <dbReference type="EMBL" id="TCP96217.1"/>
    </source>
</evidence>
<dbReference type="InterPro" id="IPR000835">
    <property type="entry name" value="HTH_MarR-typ"/>
</dbReference>
<dbReference type="InterPro" id="IPR039422">
    <property type="entry name" value="MarR/SlyA-like"/>
</dbReference>
<keyword evidence="2" id="KW-0238">DNA-binding</keyword>
<dbReference type="GO" id="GO:0006950">
    <property type="term" value="P:response to stress"/>
    <property type="evidence" value="ECO:0007669"/>
    <property type="project" value="TreeGrafter"/>
</dbReference>
<dbReference type="SUPFAM" id="SSF46785">
    <property type="entry name" value="Winged helix' DNA-binding domain"/>
    <property type="match status" value="1"/>
</dbReference>
<evidence type="ECO:0000313" key="3">
    <source>
        <dbReference type="Proteomes" id="UP000295763"/>
    </source>
</evidence>
<dbReference type="InterPro" id="IPR036390">
    <property type="entry name" value="WH_DNA-bd_sf"/>
</dbReference>
<organism evidence="2 3">
    <name type="scientific">Cricetibacter osteomyelitidis</name>
    <dbReference type="NCBI Taxonomy" id="1521931"/>
    <lineage>
        <taxon>Bacteria</taxon>
        <taxon>Pseudomonadati</taxon>
        <taxon>Pseudomonadota</taxon>
        <taxon>Gammaproteobacteria</taxon>
        <taxon>Pasteurellales</taxon>
        <taxon>Pasteurellaceae</taxon>
        <taxon>Cricetibacter</taxon>
    </lineage>
</organism>
<dbReference type="RefSeq" id="WP_131975472.1">
    <property type="nucleotide sequence ID" value="NZ_SLYB01000005.1"/>
</dbReference>
<dbReference type="GO" id="GO:0003677">
    <property type="term" value="F:DNA binding"/>
    <property type="evidence" value="ECO:0007669"/>
    <property type="project" value="UniProtKB-KW"/>
</dbReference>
<dbReference type="PANTHER" id="PTHR33164">
    <property type="entry name" value="TRANSCRIPTIONAL REGULATOR, MARR FAMILY"/>
    <property type="match status" value="1"/>
</dbReference>
<keyword evidence="3" id="KW-1185">Reference proteome</keyword>
<gene>
    <name evidence="2" type="ORF">EDC44_10537</name>
</gene>
<dbReference type="OrthoDB" id="3232829at2"/>
<reference evidence="2 3" key="1">
    <citation type="submission" date="2019-03" db="EMBL/GenBank/DDBJ databases">
        <title>Genomic Encyclopedia of Type Strains, Phase IV (KMG-IV): sequencing the most valuable type-strain genomes for metagenomic binning, comparative biology and taxonomic classification.</title>
        <authorList>
            <person name="Goeker M."/>
        </authorList>
    </citation>
    <scope>NUCLEOTIDE SEQUENCE [LARGE SCALE GENOMIC DNA]</scope>
    <source>
        <strain evidence="2 3">DSM 28404</strain>
    </source>
</reference>
<dbReference type="GO" id="GO:0003700">
    <property type="term" value="F:DNA-binding transcription factor activity"/>
    <property type="evidence" value="ECO:0007669"/>
    <property type="project" value="InterPro"/>
</dbReference>
<dbReference type="SMART" id="SM00347">
    <property type="entry name" value="HTH_MARR"/>
    <property type="match status" value="1"/>
</dbReference>
<dbReference type="Pfam" id="PF12802">
    <property type="entry name" value="MarR_2"/>
    <property type="match status" value="1"/>
</dbReference>
<feature type="domain" description="HTH marR-type" evidence="1">
    <location>
        <begin position="1"/>
        <end position="132"/>
    </location>
</feature>
<dbReference type="Proteomes" id="UP000295763">
    <property type="component" value="Unassembled WGS sequence"/>
</dbReference>